<dbReference type="GeneID" id="42787149"/>
<dbReference type="EMBL" id="WKRA01000012">
    <property type="protein sequence ID" value="MSD16176.1"/>
    <property type="molecule type" value="Genomic_DNA"/>
</dbReference>
<name>A0A173R028_EUBRA</name>
<proteinExistence type="predicted"/>
<protein>
    <recommendedName>
        <fullName evidence="6">Stage II sporulation protein M</fullName>
    </recommendedName>
</protein>
<dbReference type="Proteomes" id="UP000095492">
    <property type="component" value="Unassembled WGS sequence"/>
</dbReference>
<dbReference type="AlphaFoldDB" id="A0A173R028"/>
<accession>A0A173R028</accession>
<feature type="transmembrane region" description="Helical" evidence="1">
    <location>
        <begin position="65"/>
        <end position="86"/>
    </location>
</feature>
<dbReference type="EMBL" id="CYYA01000001">
    <property type="protein sequence ID" value="CUM71243.1"/>
    <property type="molecule type" value="Genomic_DNA"/>
</dbReference>
<keyword evidence="1" id="KW-0812">Transmembrane</keyword>
<dbReference type="Proteomes" id="UP000431304">
    <property type="component" value="Unassembled WGS sequence"/>
</dbReference>
<reference evidence="2 4" key="1">
    <citation type="submission" date="2015-09" db="EMBL/GenBank/DDBJ databases">
        <authorList>
            <consortium name="Pathogen Informatics"/>
        </authorList>
    </citation>
    <scope>NUCLEOTIDE SEQUENCE [LARGE SCALE GENOMIC DNA]</scope>
    <source>
        <strain evidence="2 4">2789STDY5608891</strain>
    </source>
</reference>
<sequence length="208" mass="23725">MITDTVQQPGKITMLQIGIALFLGCFFFGSILSNFIWQDTAWWIGSAGDTDWQQILADGEQRERFFGQVLILRGIPWIILQIFLFISWGRWVFAGWYGWLGVSGGMVTGAFWNRNGLAGIGQVLGFCFPQMLVYSVAYFGLLLLLVAWQKLRKERRNAVVMHRNRNGKTLAVFVFLLLCNTGIYTMGIWLELVVNPWVATFSMQLPIK</sequence>
<evidence type="ECO:0000313" key="3">
    <source>
        <dbReference type="EMBL" id="MSD16176.1"/>
    </source>
</evidence>
<feature type="transmembrane region" description="Helical" evidence="1">
    <location>
        <begin position="132"/>
        <end position="148"/>
    </location>
</feature>
<evidence type="ECO:0000313" key="5">
    <source>
        <dbReference type="Proteomes" id="UP000431304"/>
    </source>
</evidence>
<feature type="transmembrane region" description="Helical" evidence="1">
    <location>
        <begin position="169"/>
        <end position="190"/>
    </location>
</feature>
<reference evidence="3 5" key="2">
    <citation type="journal article" date="2019" name="Nat. Med.">
        <title>A library of human gut bacterial isolates paired with longitudinal multiomics data enables mechanistic microbiome research.</title>
        <authorList>
            <person name="Poyet M."/>
            <person name="Groussin M."/>
            <person name="Gibbons S.M."/>
            <person name="Avila-Pacheco J."/>
            <person name="Jiang X."/>
            <person name="Kearney S.M."/>
            <person name="Perrotta A.R."/>
            <person name="Berdy B."/>
            <person name="Zhao S."/>
            <person name="Lieberman T.D."/>
            <person name="Swanson P.K."/>
            <person name="Smith M."/>
            <person name="Roesemann S."/>
            <person name="Alexander J.E."/>
            <person name="Rich S.A."/>
            <person name="Livny J."/>
            <person name="Vlamakis H."/>
            <person name="Clish C."/>
            <person name="Bullock K."/>
            <person name="Deik A."/>
            <person name="Scott J."/>
            <person name="Pierce K.A."/>
            <person name="Xavier R.J."/>
            <person name="Alm E.J."/>
        </authorList>
    </citation>
    <scope>NUCLEOTIDE SEQUENCE [LARGE SCALE GENOMIC DNA]</scope>
    <source>
        <strain evidence="3 5">BIOML-A3</strain>
    </source>
</reference>
<organism evidence="2 4">
    <name type="scientific">Eubacterium ramulus</name>
    <dbReference type="NCBI Taxonomy" id="39490"/>
    <lineage>
        <taxon>Bacteria</taxon>
        <taxon>Bacillati</taxon>
        <taxon>Bacillota</taxon>
        <taxon>Clostridia</taxon>
        <taxon>Eubacteriales</taxon>
        <taxon>Eubacteriaceae</taxon>
        <taxon>Eubacterium</taxon>
    </lineage>
</organism>
<keyword evidence="1" id="KW-1133">Transmembrane helix</keyword>
<evidence type="ECO:0000313" key="2">
    <source>
        <dbReference type="EMBL" id="CUM71243.1"/>
    </source>
</evidence>
<dbReference type="STRING" id="39490.ERS852448_00120"/>
<dbReference type="RefSeq" id="WP_021739771.1">
    <property type="nucleotide sequence ID" value="NZ_CABKSU010000082.1"/>
</dbReference>
<evidence type="ECO:0000256" key="1">
    <source>
        <dbReference type="SAM" id="Phobius"/>
    </source>
</evidence>
<dbReference type="OrthoDB" id="1905143at2"/>
<gene>
    <name evidence="2" type="ORF">ERS852448_00120</name>
    <name evidence="3" type="ORF">GKE72_08820</name>
</gene>
<feature type="transmembrane region" description="Helical" evidence="1">
    <location>
        <begin position="12"/>
        <end position="37"/>
    </location>
</feature>
<keyword evidence="1" id="KW-0472">Membrane</keyword>
<evidence type="ECO:0008006" key="6">
    <source>
        <dbReference type="Google" id="ProtNLM"/>
    </source>
</evidence>
<evidence type="ECO:0000313" key="4">
    <source>
        <dbReference type="Proteomes" id="UP000095492"/>
    </source>
</evidence>